<dbReference type="Proteomes" id="UP000008370">
    <property type="component" value="Unassembled WGS sequence"/>
</dbReference>
<evidence type="ECO:0000256" key="1">
    <source>
        <dbReference type="SAM" id="Phobius"/>
    </source>
</evidence>
<keyword evidence="1" id="KW-0812">Transmembrane</keyword>
<evidence type="ECO:0000313" key="2">
    <source>
        <dbReference type="EMBL" id="EKM56562.1"/>
    </source>
</evidence>
<evidence type="ECO:0000313" key="3">
    <source>
        <dbReference type="Proteomes" id="UP000008370"/>
    </source>
</evidence>
<feature type="transmembrane region" description="Helical" evidence="1">
    <location>
        <begin position="32"/>
        <end position="60"/>
    </location>
</feature>
<dbReference type="KEGG" id="pco:PHACADRAFT_253762"/>
<reference evidence="2 3" key="1">
    <citation type="journal article" date="2012" name="BMC Genomics">
        <title>Comparative genomics of the white-rot fungi, Phanerochaete carnosa and P. chrysosporium, to elucidate the genetic basis of the distinct wood types they colonize.</title>
        <authorList>
            <person name="Suzuki H."/>
            <person name="MacDonald J."/>
            <person name="Syed K."/>
            <person name="Salamov A."/>
            <person name="Hori C."/>
            <person name="Aerts A."/>
            <person name="Henrissat B."/>
            <person name="Wiebenga A."/>
            <person name="vanKuyk P.A."/>
            <person name="Barry K."/>
            <person name="Lindquist E."/>
            <person name="LaButti K."/>
            <person name="Lapidus A."/>
            <person name="Lucas S."/>
            <person name="Coutinho P."/>
            <person name="Gong Y."/>
            <person name="Samejima M."/>
            <person name="Mahadevan R."/>
            <person name="Abou-Zaid M."/>
            <person name="de Vries R.P."/>
            <person name="Igarashi K."/>
            <person name="Yadav J.S."/>
            <person name="Grigoriev I.V."/>
            <person name="Master E.R."/>
        </authorList>
    </citation>
    <scope>NUCLEOTIDE SEQUENCE [LARGE SCALE GENOMIC DNA]</scope>
    <source>
        <strain evidence="2 3">HHB-10118-sp</strain>
    </source>
</reference>
<protein>
    <submittedName>
        <fullName evidence="2">Uncharacterized protein</fullName>
    </submittedName>
</protein>
<keyword evidence="3" id="KW-1185">Reference proteome</keyword>
<gene>
    <name evidence="2" type="ORF">PHACADRAFT_253762</name>
</gene>
<name>K5X1B6_PHACS</name>
<proteinExistence type="predicted"/>
<dbReference type="AlphaFoldDB" id="K5X1B6"/>
<keyword evidence="1" id="KW-0472">Membrane</keyword>
<accession>K5X1B6</accession>
<dbReference type="GeneID" id="18915868"/>
<dbReference type="EMBL" id="JH930471">
    <property type="protein sequence ID" value="EKM56562.1"/>
    <property type="molecule type" value="Genomic_DNA"/>
</dbReference>
<sequence>MAVPKTTSERDNASLIAKCYLYPHTERLDGSLSLFIAICALVFVVFVVILSVASTFWGIYSGTRLCTPSQQASGISTAELHLLLLFADPIVTPPLRWLHIRSPATACVF</sequence>
<keyword evidence="1" id="KW-1133">Transmembrane helix</keyword>
<dbReference type="InParanoid" id="K5X1B6"/>
<dbReference type="RefSeq" id="XP_007394407.1">
    <property type="nucleotide sequence ID" value="XM_007394345.1"/>
</dbReference>
<organism evidence="2 3">
    <name type="scientific">Phanerochaete carnosa (strain HHB-10118-sp)</name>
    <name type="common">White-rot fungus</name>
    <name type="synonym">Peniophora carnosa</name>
    <dbReference type="NCBI Taxonomy" id="650164"/>
    <lineage>
        <taxon>Eukaryota</taxon>
        <taxon>Fungi</taxon>
        <taxon>Dikarya</taxon>
        <taxon>Basidiomycota</taxon>
        <taxon>Agaricomycotina</taxon>
        <taxon>Agaricomycetes</taxon>
        <taxon>Polyporales</taxon>
        <taxon>Phanerochaetaceae</taxon>
        <taxon>Phanerochaete</taxon>
    </lineage>
</organism>
<dbReference type="HOGENOM" id="CLU_2184889_0_0_1"/>